<evidence type="ECO:0000313" key="4">
    <source>
        <dbReference type="Proteomes" id="UP001219518"/>
    </source>
</evidence>
<dbReference type="EMBL" id="JAHWGI010001430">
    <property type="protein sequence ID" value="KAK3931740.1"/>
    <property type="molecule type" value="Genomic_DNA"/>
</dbReference>
<organism evidence="3 4">
    <name type="scientific">Frankliniella fusca</name>
    <dbReference type="NCBI Taxonomy" id="407009"/>
    <lineage>
        <taxon>Eukaryota</taxon>
        <taxon>Metazoa</taxon>
        <taxon>Ecdysozoa</taxon>
        <taxon>Arthropoda</taxon>
        <taxon>Hexapoda</taxon>
        <taxon>Insecta</taxon>
        <taxon>Pterygota</taxon>
        <taxon>Neoptera</taxon>
        <taxon>Paraneoptera</taxon>
        <taxon>Thysanoptera</taxon>
        <taxon>Terebrantia</taxon>
        <taxon>Thripoidea</taxon>
        <taxon>Thripidae</taxon>
        <taxon>Frankliniella</taxon>
    </lineage>
</organism>
<reference evidence="3" key="2">
    <citation type="journal article" date="2023" name="BMC Genomics">
        <title>Pest status, molecular evolution, and epigenetic factors derived from the genome assembly of Frankliniella fusca, a thysanopteran phytovirus vector.</title>
        <authorList>
            <person name="Catto M.A."/>
            <person name="Labadie P.E."/>
            <person name="Jacobson A.L."/>
            <person name="Kennedy G.G."/>
            <person name="Srinivasan R."/>
            <person name="Hunt B.G."/>
        </authorList>
    </citation>
    <scope>NUCLEOTIDE SEQUENCE</scope>
    <source>
        <strain evidence="3">PL_HMW_Pooled</strain>
    </source>
</reference>
<evidence type="ECO:0000313" key="3">
    <source>
        <dbReference type="EMBL" id="KAK3931765.1"/>
    </source>
</evidence>
<dbReference type="Proteomes" id="UP001219518">
    <property type="component" value="Unassembled WGS sequence"/>
</dbReference>
<comment type="caution">
    <text evidence="3">The sequence shown here is derived from an EMBL/GenBank/DDBJ whole genome shotgun (WGS) entry which is preliminary data.</text>
</comment>
<protein>
    <submittedName>
        <fullName evidence="3">Lazarillo protein</fullName>
    </submittedName>
</protein>
<sequence>MAVYLIGDPTEDFERRDLRFGTKFPDKLQVLKVYFYFRNVMKKGPRESASSCIRKLVEVWSKEAPNVALREHRKCVLSLEKLVDELKNLEKSKNRQTKTQASNETSFVQGLTTTYG</sequence>
<accession>A0AAE1I2J7</accession>
<feature type="compositionally biased region" description="Polar residues" evidence="1">
    <location>
        <begin position="97"/>
        <end position="116"/>
    </location>
</feature>
<dbReference type="EMBL" id="JAHWGI010001430">
    <property type="protein sequence ID" value="KAK3931765.1"/>
    <property type="molecule type" value="Genomic_DNA"/>
</dbReference>
<dbReference type="AlphaFoldDB" id="A0AAE1I2J7"/>
<keyword evidence="4" id="KW-1185">Reference proteome</keyword>
<evidence type="ECO:0000256" key="1">
    <source>
        <dbReference type="SAM" id="MobiDB-lite"/>
    </source>
</evidence>
<proteinExistence type="predicted"/>
<feature type="region of interest" description="Disordered" evidence="1">
    <location>
        <begin position="92"/>
        <end position="116"/>
    </location>
</feature>
<evidence type="ECO:0000313" key="2">
    <source>
        <dbReference type="EMBL" id="KAK3931740.1"/>
    </source>
</evidence>
<reference evidence="3" key="1">
    <citation type="submission" date="2021-07" db="EMBL/GenBank/DDBJ databases">
        <authorList>
            <person name="Catto M.A."/>
            <person name="Jacobson A."/>
            <person name="Kennedy G."/>
            <person name="Labadie P."/>
            <person name="Hunt B.G."/>
            <person name="Srinivasan R."/>
        </authorList>
    </citation>
    <scope>NUCLEOTIDE SEQUENCE</scope>
    <source>
        <strain evidence="3">PL_HMW_Pooled</strain>
        <tissue evidence="3">Head</tissue>
    </source>
</reference>
<gene>
    <name evidence="2" type="ORF">KUF71_008959</name>
    <name evidence="3" type="ORF">KUF71_008984</name>
</gene>
<name>A0AAE1I2J7_9NEOP</name>